<protein>
    <submittedName>
        <fullName evidence="1">Uncharacterized protein</fullName>
    </submittedName>
</protein>
<accession>A0A291RNS7</accession>
<dbReference type="Proteomes" id="UP000221961">
    <property type="component" value="Chromosome"/>
</dbReference>
<gene>
    <name evidence="1" type="ORF">CRH09_25035</name>
</gene>
<organism evidence="1 2">
    <name type="scientific">Nocardia terpenica</name>
    <dbReference type="NCBI Taxonomy" id="455432"/>
    <lineage>
        <taxon>Bacteria</taxon>
        <taxon>Bacillati</taxon>
        <taxon>Actinomycetota</taxon>
        <taxon>Actinomycetes</taxon>
        <taxon>Mycobacteriales</taxon>
        <taxon>Nocardiaceae</taxon>
        <taxon>Nocardia</taxon>
    </lineage>
</organism>
<dbReference type="EMBL" id="CP023778">
    <property type="protein sequence ID" value="ATL68960.1"/>
    <property type="molecule type" value="Genomic_DNA"/>
</dbReference>
<dbReference type="KEGG" id="ntp:CRH09_25035"/>
<name>A0A291RNS7_9NOCA</name>
<evidence type="ECO:0000313" key="1">
    <source>
        <dbReference type="EMBL" id="ATL68960.1"/>
    </source>
</evidence>
<sequence length="65" mass="7472">MMVHATGRAPSEAAEELSRLDARLLTLDLDLEELFAEIEEVLCEVRDRWGSLPVREHRMPWPGAR</sequence>
<dbReference type="AlphaFoldDB" id="A0A291RNS7"/>
<evidence type="ECO:0000313" key="2">
    <source>
        <dbReference type="Proteomes" id="UP000221961"/>
    </source>
</evidence>
<proteinExistence type="predicted"/>
<reference evidence="1 2" key="1">
    <citation type="submission" date="2017-10" db="EMBL/GenBank/DDBJ databases">
        <title>Comparative genomics between pathogenic Norcardia.</title>
        <authorList>
            <person name="Zeng L."/>
        </authorList>
    </citation>
    <scope>NUCLEOTIDE SEQUENCE [LARGE SCALE GENOMIC DNA]</scope>
    <source>
        <strain evidence="1 2">NC_YFY_NT001</strain>
    </source>
</reference>